<keyword evidence="4 6" id="KW-1133">Transmembrane helix</keyword>
<evidence type="ECO:0000313" key="8">
    <source>
        <dbReference type="Proteomes" id="UP000191055"/>
    </source>
</evidence>
<feature type="transmembrane region" description="Helical" evidence="6">
    <location>
        <begin position="176"/>
        <end position="195"/>
    </location>
</feature>
<evidence type="ECO:0000256" key="4">
    <source>
        <dbReference type="ARBA" id="ARBA00022989"/>
    </source>
</evidence>
<dbReference type="STRING" id="889453.SAMN03080601_01616"/>
<name>A0A1T5FKE4_9BACT</name>
<evidence type="ECO:0000256" key="1">
    <source>
        <dbReference type="ARBA" id="ARBA00004651"/>
    </source>
</evidence>
<keyword evidence="2" id="KW-1003">Cell membrane</keyword>
<proteinExistence type="predicted"/>
<dbReference type="InterPro" id="IPR050833">
    <property type="entry name" value="Poly_Biosynth_Transport"/>
</dbReference>
<comment type="subcellular location">
    <subcellularLocation>
        <location evidence="1">Cell membrane</location>
        <topology evidence="1">Multi-pass membrane protein</topology>
    </subcellularLocation>
</comment>
<keyword evidence="5 6" id="KW-0472">Membrane</keyword>
<reference evidence="8" key="1">
    <citation type="submission" date="2017-02" db="EMBL/GenBank/DDBJ databases">
        <authorList>
            <person name="Varghese N."/>
            <person name="Submissions S."/>
        </authorList>
    </citation>
    <scope>NUCLEOTIDE SEQUENCE [LARGE SCALE GENOMIC DNA]</scope>
    <source>
        <strain evidence="8">DSM 24412</strain>
    </source>
</reference>
<keyword evidence="8" id="KW-1185">Reference proteome</keyword>
<feature type="transmembrane region" description="Helical" evidence="6">
    <location>
        <begin position="299"/>
        <end position="321"/>
    </location>
</feature>
<feature type="transmembrane region" description="Helical" evidence="6">
    <location>
        <begin position="258"/>
        <end position="279"/>
    </location>
</feature>
<protein>
    <submittedName>
        <fullName evidence="7">Membrane protein involved in the export of O-antigen and teichoic acid</fullName>
    </submittedName>
</protein>
<dbReference type="EMBL" id="FUYV01000008">
    <property type="protein sequence ID" value="SKB96671.1"/>
    <property type="molecule type" value="Genomic_DNA"/>
</dbReference>
<evidence type="ECO:0000313" key="7">
    <source>
        <dbReference type="EMBL" id="SKB96671.1"/>
    </source>
</evidence>
<feature type="transmembrane region" description="Helical" evidence="6">
    <location>
        <begin position="333"/>
        <end position="351"/>
    </location>
</feature>
<feature type="transmembrane region" description="Helical" evidence="6">
    <location>
        <begin position="82"/>
        <end position="109"/>
    </location>
</feature>
<gene>
    <name evidence="7" type="ORF">SAMN03080601_01616</name>
</gene>
<feature type="transmembrane region" description="Helical" evidence="6">
    <location>
        <begin position="121"/>
        <end position="142"/>
    </location>
</feature>
<feature type="transmembrane region" description="Helical" evidence="6">
    <location>
        <begin position="216"/>
        <end position="238"/>
    </location>
</feature>
<feature type="transmembrane region" description="Helical" evidence="6">
    <location>
        <begin position="39"/>
        <end position="61"/>
    </location>
</feature>
<dbReference type="Pfam" id="PF01943">
    <property type="entry name" value="Polysacc_synt"/>
    <property type="match status" value="1"/>
</dbReference>
<dbReference type="OrthoDB" id="1224790at2"/>
<organism evidence="7 8">
    <name type="scientific">Alkalitalea saponilacus</name>
    <dbReference type="NCBI Taxonomy" id="889453"/>
    <lineage>
        <taxon>Bacteria</taxon>
        <taxon>Pseudomonadati</taxon>
        <taxon>Bacteroidota</taxon>
        <taxon>Bacteroidia</taxon>
        <taxon>Marinilabiliales</taxon>
        <taxon>Marinilabiliaceae</taxon>
        <taxon>Alkalitalea</taxon>
    </lineage>
</organism>
<keyword evidence="3 6" id="KW-0812">Transmembrane</keyword>
<evidence type="ECO:0000256" key="3">
    <source>
        <dbReference type="ARBA" id="ARBA00022692"/>
    </source>
</evidence>
<dbReference type="GO" id="GO:0005886">
    <property type="term" value="C:plasma membrane"/>
    <property type="evidence" value="ECO:0007669"/>
    <property type="project" value="UniProtKB-SubCell"/>
</dbReference>
<dbReference type="AlphaFoldDB" id="A0A1T5FKE4"/>
<dbReference type="RefSeq" id="WP_143255048.1">
    <property type="nucleotide sequence ID" value="NZ_CP021904.1"/>
</dbReference>
<dbReference type="InterPro" id="IPR002797">
    <property type="entry name" value="Polysacc_synth"/>
</dbReference>
<dbReference type="PANTHER" id="PTHR30250:SF11">
    <property type="entry name" value="O-ANTIGEN TRANSPORTER-RELATED"/>
    <property type="match status" value="1"/>
</dbReference>
<dbReference type="PANTHER" id="PTHR30250">
    <property type="entry name" value="PST FAMILY PREDICTED COLANIC ACID TRANSPORTER"/>
    <property type="match status" value="1"/>
</dbReference>
<evidence type="ECO:0000256" key="6">
    <source>
        <dbReference type="SAM" id="Phobius"/>
    </source>
</evidence>
<feature type="transmembrane region" description="Helical" evidence="6">
    <location>
        <begin position="390"/>
        <end position="411"/>
    </location>
</feature>
<feature type="transmembrane region" description="Helical" evidence="6">
    <location>
        <begin position="363"/>
        <end position="384"/>
    </location>
</feature>
<accession>A0A1T5FKE4</accession>
<evidence type="ECO:0000256" key="2">
    <source>
        <dbReference type="ARBA" id="ARBA00022475"/>
    </source>
</evidence>
<feature type="transmembrane region" description="Helical" evidence="6">
    <location>
        <begin position="7"/>
        <end position="27"/>
    </location>
</feature>
<sequence>MIKGAFWTVLGSGFSRFALLLASIIIARILGKETFGEYGFIKSTILMFVVFGGDAIGLTASKFVSQYLAENLRDKLLQVSRFSIYTSFFTGLLLGLLVVAFSGPLSIFISNDTTLINEVKISGVIIIISSLNGCFQGILTGWRLFRPLAFINIGTAFFSLVLQVAGAWYAGLSGAIAGYGVSLVINLLMLIVCNAKINGFEIFVFRIRDYIELRGVFIKFSLPAALNGILIVPVAWLGNALLIEYAGTGEMGIYSAAFTWRNFVLMIPALVAQVSLPFLSGLHSLKNYRDYYKILKLNVWINFSVASIVAVIISLLSGLIMETYGESFVSGKFVLVVLMLSSILASINSVVGQALNSQGKVWLGVFFNFGWALAFLFFAQLFLWRGYGSMALALAHLIAYAMHTLWQSWYVQRSLGGR</sequence>
<feature type="transmembrane region" description="Helical" evidence="6">
    <location>
        <begin position="149"/>
        <end position="170"/>
    </location>
</feature>
<evidence type="ECO:0000256" key="5">
    <source>
        <dbReference type="ARBA" id="ARBA00023136"/>
    </source>
</evidence>
<dbReference type="Proteomes" id="UP000191055">
    <property type="component" value="Unassembled WGS sequence"/>
</dbReference>